<accession>A0A368PHV8</accession>
<gene>
    <name evidence="1" type="ORF">SETIT_1G068900v2</name>
</gene>
<reference evidence="1" key="1">
    <citation type="journal article" date="2012" name="Nat. Biotechnol.">
        <title>Reference genome sequence of the model plant Setaria.</title>
        <authorList>
            <person name="Bennetzen J.L."/>
            <person name="Schmutz J."/>
            <person name="Wang H."/>
            <person name="Percifield R."/>
            <person name="Hawkins J."/>
            <person name="Pontaroli A.C."/>
            <person name="Estep M."/>
            <person name="Feng L."/>
            <person name="Vaughn J.N."/>
            <person name="Grimwood J."/>
            <person name="Jenkins J."/>
            <person name="Barry K."/>
            <person name="Lindquist E."/>
            <person name="Hellsten U."/>
            <person name="Deshpande S."/>
            <person name="Wang X."/>
            <person name="Wu X."/>
            <person name="Mitros T."/>
            <person name="Triplett J."/>
            <person name="Yang X."/>
            <person name="Ye C.Y."/>
            <person name="Mauro-Herrera M."/>
            <person name="Wang L."/>
            <person name="Li P."/>
            <person name="Sharma M."/>
            <person name="Sharma R."/>
            <person name="Ronald P.C."/>
            <person name="Panaud O."/>
            <person name="Kellogg E.A."/>
            <person name="Brutnell T.P."/>
            <person name="Doust A.N."/>
            <person name="Tuskan G.A."/>
            <person name="Rokhsar D."/>
            <person name="Devos K.M."/>
        </authorList>
    </citation>
    <scope>NUCLEOTIDE SEQUENCE [LARGE SCALE GENOMIC DNA]</scope>
    <source>
        <strain evidence="1">Yugu1</strain>
    </source>
</reference>
<reference evidence="1" key="2">
    <citation type="submission" date="2015-07" db="EMBL/GenBank/DDBJ databases">
        <authorList>
            <person name="Noorani M."/>
        </authorList>
    </citation>
    <scope>NUCLEOTIDE SEQUENCE</scope>
    <source>
        <strain evidence="1">Yugu1</strain>
    </source>
</reference>
<organism evidence="1">
    <name type="scientific">Setaria italica</name>
    <name type="common">Foxtail millet</name>
    <name type="synonym">Panicum italicum</name>
    <dbReference type="NCBI Taxonomy" id="4555"/>
    <lineage>
        <taxon>Eukaryota</taxon>
        <taxon>Viridiplantae</taxon>
        <taxon>Streptophyta</taxon>
        <taxon>Embryophyta</taxon>
        <taxon>Tracheophyta</taxon>
        <taxon>Spermatophyta</taxon>
        <taxon>Magnoliopsida</taxon>
        <taxon>Liliopsida</taxon>
        <taxon>Poales</taxon>
        <taxon>Poaceae</taxon>
        <taxon>PACMAD clade</taxon>
        <taxon>Panicoideae</taxon>
        <taxon>Panicodae</taxon>
        <taxon>Paniceae</taxon>
        <taxon>Cenchrinae</taxon>
        <taxon>Setaria</taxon>
    </lineage>
</organism>
<dbReference type="EMBL" id="CM003528">
    <property type="protein sequence ID" value="RCV05259.1"/>
    <property type="molecule type" value="Genomic_DNA"/>
</dbReference>
<dbReference type="AlphaFoldDB" id="A0A368PHV8"/>
<evidence type="ECO:0000313" key="1">
    <source>
        <dbReference type="EMBL" id="RCV05259.1"/>
    </source>
</evidence>
<proteinExistence type="predicted"/>
<sequence>MENMWGKLTAAPLRPADSSIAQIACLGTNSKDYFDRHGDLKSIRRLKLTLFLCNISDWILAHI</sequence>
<name>A0A368PHV8_SETIT</name>
<protein>
    <submittedName>
        <fullName evidence="1">Uncharacterized protein</fullName>
    </submittedName>
</protein>